<evidence type="ECO:0000256" key="2">
    <source>
        <dbReference type="ARBA" id="ARBA00005253"/>
    </source>
</evidence>
<protein>
    <recommendedName>
        <fullName evidence="6">EF-hand domain-containing protein</fullName>
    </recommendedName>
</protein>
<dbReference type="SMART" id="SM00054">
    <property type="entry name" value="EFh"/>
    <property type="match status" value="3"/>
</dbReference>
<comment type="subcellular location">
    <subcellularLocation>
        <location evidence="1">Cytoplasm</location>
        <location evidence="1">Cytoskeleton</location>
    </subcellularLocation>
</comment>
<keyword evidence="5" id="KW-0206">Cytoskeleton</keyword>
<dbReference type="AlphaFoldDB" id="A0A0G4FV91"/>
<evidence type="ECO:0000259" key="6">
    <source>
        <dbReference type="PROSITE" id="PS50222"/>
    </source>
</evidence>
<evidence type="ECO:0000256" key="4">
    <source>
        <dbReference type="ARBA" id="ARBA00022837"/>
    </source>
</evidence>
<organism evidence="7">
    <name type="scientific">Chromera velia CCMP2878</name>
    <dbReference type="NCBI Taxonomy" id="1169474"/>
    <lineage>
        <taxon>Eukaryota</taxon>
        <taxon>Sar</taxon>
        <taxon>Alveolata</taxon>
        <taxon>Colpodellida</taxon>
        <taxon>Chromeraceae</taxon>
        <taxon>Chromera</taxon>
    </lineage>
</organism>
<keyword evidence="4" id="KW-0106">Calcium</keyword>
<gene>
    <name evidence="7" type="ORF">Cvel_487</name>
</gene>
<keyword evidence="5" id="KW-0963">Cytoplasm</keyword>
<dbReference type="PANTHER" id="PTHR23048">
    <property type="entry name" value="MYOSIN LIGHT CHAIN 1, 3"/>
    <property type="match status" value="1"/>
</dbReference>
<feature type="domain" description="EF-hand" evidence="6">
    <location>
        <begin position="92"/>
        <end position="127"/>
    </location>
</feature>
<proteinExistence type="inferred from homology"/>
<dbReference type="Pfam" id="PF13499">
    <property type="entry name" value="EF-hand_7"/>
    <property type="match status" value="1"/>
</dbReference>
<dbReference type="Gene3D" id="1.10.238.10">
    <property type="entry name" value="EF-hand"/>
    <property type="match status" value="2"/>
</dbReference>
<dbReference type="InterPro" id="IPR002048">
    <property type="entry name" value="EF_hand_dom"/>
</dbReference>
<dbReference type="FunFam" id="1.10.238.10:FF:000178">
    <property type="entry name" value="Calmodulin-2 A"/>
    <property type="match status" value="1"/>
</dbReference>
<feature type="domain" description="EF-hand" evidence="6">
    <location>
        <begin position="17"/>
        <end position="52"/>
    </location>
</feature>
<dbReference type="GO" id="GO:0016460">
    <property type="term" value="C:myosin II complex"/>
    <property type="evidence" value="ECO:0007669"/>
    <property type="project" value="TreeGrafter"/>
</dbReference>
<keyword evidence="3" id="KW-0677">Repeat</keyword>
<evidence type="ECO:0000313" key="7">
    <source>
        <dbReference type="EMBL" id="CEM18978.1"/>
    </source>
</evidence>
<comment type="similarity">
    <text evidence="2">Belongs to the centrin family.</text>
</comment>
<dbReference type="InterPro" id="IPR050230">
    <property type="entry name" value="CALM/Myosin/TropC-like"/>
</dbReference>
<sequence>MDGGSPLTDKEMTYAEKEEKAIREGFRLLDEDGSGKISVNELEAHFDDYGFSKEAVKKAIQRVLAQVDGDGSREIEEDEFVSLMTKKLGKNDNDADIVQSYRHFDNEGKGFISMRDMKETCQKLGDTADEDRLKEMLMMASRGKQKDPKNPTISQDEFVILMKKDLE</sequence>
<dbReference type="CDD" id="cd00051">
    <property type="entry name" value="EFh"/>
    <property type="match status" value="1"/>
</dbReference>
<evidence type="ECO:0000256" key="5">
    <source>
        <dbReference type="ARBA" id="ARBA00023212"/>
    </source>
</evidence>
<dbReference type="InterPro" id="IPR018247">
    <property type="entry name" value="EF_Hand_1_Ca_BS"/>
</dbReference>
<reference evidence="7" key="1">
    <citation type="submission" date="2014-11" db="EMBL/GenBank/DDBJ databases">
        <authorList>
            <person name="Otto D Thomas"/>
            <person name="Naeem Raeece"/>
        </authorList>
    </citation>
    <scope>NUCLEOTIDE SEQUENCE</scope>
</reference>
<accession>A0A0G4FV91</accession>
<dbReference type="EMBL" id="CDMZ01000662">
    <property type="protein sequence ID" value="CEM18978.1"/>
    <property type="molecule type" value="Genomic_DNA"/>
</dbReference>
<evidence type="ECO:0000256" key="3">
    <source>
        <dbReference type="ARBA" id="ARBA00022737"/>
    </source>
</evidence>
<dbReference type="GO" id="GO:0005509">
    <property type="term" value="F:calcium ion binding"/>
    <property type="evidence" value="ECO:0007669"/>
    <property type="project" value="InterPro"/>
</dbReference>
<dbReference type="PROSITE" id="PS00018">
    <property type="entry name" value="EF_HAND_1"/>
    <property type="match status" value="2"/>
</dbReference>
<name>A0A0G4FV91_9ALVE</name>
<dbReference type="PhylomeDB" id="A0A0G4FV91"/>
<dbReference type="PANTHER" id="PTHR23048:SF59">
    <property type="entry name" value="EF-HAND SUPERFAMILY PROTEIN"/>
    <property type="match status" value="1"/>
</dbReference>
<dbReference type="PROSITE" id="PS50222">
    <property type="entry name" value="EF_HAND_2"/>
    <property type="match status" value="3"/>
</dbReference>
<feature type="domain" description="EF-hand" evidence="6">
    <location>
        <begin position="55"/>
        <end position="90"/>
    </location>
</feature>
<dbReference type="SUPFAM" id="SSF47473">
    <property type="entry name" value="EF-hand"/>
    <property type="match status" value="1"/>
</dbReference>
<dbReference type="VEuPathDB" id="CryptoDB:Cvel_487"/>
<dbReference type="InterPro" id="IPR011992">
    <property type="entry name" value="EF-hand-dom_pair"/>
</dbReference>
<evidence type="ECO:0000256" key="1">
    <source>
        <dbReference type="ARBA" id="ARBA00004245"/>
    </source>
</evidence>